<reference evidence="1 2" key="1">
    <citation type="submission" date="2007-08" db="EMBL/GenBank/DDBJ databases">
        <authorList>
            <person name="Fulton L."/>
            <person name="Clifton S."/>
            <person name="Fulton B."/>
            <person name="Xu J."/>
            <person name="Minx P."/>
            <person name="Pepin K.H."/>
            <person name="Johnson M."/>
            <person name="Thiruvilangam P."/>
            <person name="Bhonagiri V."/>
            <person name="Nash W.E."/>
            <person name="Mardis E.R."/>
            <person name="Wilson R.K."/>
        </authorList>
    </citation>
    <scope>NUCLEOTIDE SEQUENCE [LARGE SCALE GENOMIC DNA]</scope>
    <source>
        <strain evidence="2">ATCC BAA-613 / DSM 15670 / CCUG 46953 / JCM 12243 / WAL 16351</strain>
    </source>
</reference>
<dbReference type="AlphaFoldDB" id="A8S274"/>
<gene>
    <name evidence="1" type="ORF">CLOBOL_06299</name>
</gene>
<reference evidence="1 2" key="2">
    <citation type="submission" date="2007-09" db="EMBL/GenBank/DDBJ databases">
        <title>Draft genome sequence of Clostridium bolteae (ATCC BAA-613).</title>
        <authorList>
            <person name="Sudarsanam P."/>
            <person name="Ley R."/>
            <person name="Guruge J."/>
            <person name="Turnbaugh P.J."/>
            <person name="Mahowald M."/>
            <person name="Liep D."/>
            <person name="Gordon J."/>
        </authorList>
    </citation>
    <scope>NUCLEOTIDE SEQUENCE [LARGE SCALE GENOMIC DNA]</scope>
    <source>
        <strain evidence="2">ATCC BAA-613 / DSM 15670 / CCUG 46953 / JCM 12243 / WAL 16351</strain>
    </source>
</reference>
<sequence>MLIHADIISFPAVHGNIQTNIRRCILSGGNQITERDLLDMLKETLLRTSMKQCGSAYSFSKQEIYSFSC</sequence>
<dbReference type="Proteomes" id="UP000005396">
    <property type="component" value="Unassembled WGS sequence"/>
</dbReference>
<dbReference type="HOGENOM" id="CLU_2768472_0_0_9"/>
<dbReference type="PaxDb" id="411902-CLOBOL_06299"/>
<accession>A8S274</accession>
<comment type="caution">
    <text evidence="1">The sequence shown here is derived from an EMBL/GenBank/DDBJ whole genome shotgun (WGS) entry which is preliminary data.</text>
</comment>
<organism evidence="1 2">
    <name type="scientific">Enterocloster bolteae (strain ATCC BAA-613 / DSM 15670 / CCUG 46953 / JCM 12243 / WAL 16351)</name>
    <name type="common">Clostridium bolteae</name>
    <dbReference type="NCBI Taxonomy" id="411902"/>
    <lineage>
        <taxon>Bacteria</taxon>
        <taxon>Bacillati</taxon>
        <taxon>Bacillota</taxon>
        <taxon>Clostridia</taxon>
        <taxon>Lachnospirales</taxon>
        <taxon>Lachnospiraceae</taxon>
        <taxon>Enterocloster</taxon>
    </lineage>
</organism>
<proteinExistence type="predicted"/>
<name>A8S274_ENTBW</name>
<evidence type="ECO:0000313" key="2">
    <source>
        <dbReference type="Proteomes" id="UP000005396"/>
    </source>
</evidence>
<evidence type="ECO:0000313" key="1">
    <source>
        <dbReference type="EMBL" id="EDP13734.1"/>
    </source>
</evidence>
<protein>
    <submittedName>
        <fullName evidence="1">Uncharacterized protein</fullName>
    </submittedName>
</protein>
<dbReference type="EMBL" id="ABCC02000047">
    <property type="protein sequence ID" value="EDP13734.1"/>
    <property type="molecule type" value="Genomic_DNA"/>
</dbReference>